<evidence type="ECO:0000313" key="4">
    <source>
        <dbReference type="Proteomes" id="UP000613740"/>
    </source>
</evidence>
<keyword evidence="2" id="KW-0472">Membrane</keyword>
<feature type="transmembrane region" description="Helical" evidence="2">
    <location>
        <begin position="81"/>
        <end position="101"/>
    </location>
</feature>
<dbReference type="EMBL" id="JAEHOD010000003">
    <property type="protein sequence ID" value="KAG2453657.1"/>
    <property type="molecule type" value="Genomic_DNA"/>
</dbReference>
<keyword evidence="2" id="KW-0812">Transmembrane</keyword>
<feature type="transmembrane region" description="Helical" evidence="2">
    <location>
        <begin position="35"/>
        <end position="60"/>
    </location>
</feature>
<feature type="region of interest" description="Disordered" evidence="1">
    <location>
        <begin position="177"/>
        <end position="242"/>
    </location>
</feature>
<sequence length="242" mass="24320">MKAGTQAHYRCEICHFEYQFRRIWWARLLGAHETAVVMFLLLLGAASWVLGYIPILSALLQVNKTGLTLGPRVGIHLLDGLVIVGLIGFAAFVATACTGGGATPGPSGPCYCDPGFVHCGGCQCSGGGDECGAILAIALVAMAAVGLAFTVATLFGAFYTLVRNRLKGMEEMVENVGERAKDSWRRFPRARGSGSRGGGGGGPPGGGGGGGGGGGAGGGGGGGGPSGSEAPYTKAPGKESMV</sequence>
<evidence type="ECO:0000256" key="2">
    <source>
        <dbReference type="SAM" id="Phobius"/>
    </source>
</evidence>
<dbReference type="OrthoDB" id="548857at2759"/>
<feature type="transmembrane region" description="Helical" evidence="2">
    <location>
        <begin position="133"/>
        <end position="162"/>
    </location>
</feature>
<evidence type="ECO:0000313" key="3">
    <source>
        <dbReference type="EMBL" id="KAG2453657.1"/>
    </source>
</evidence>
<reference evidence="3" key="1">
    <citation type="journal article" date="2020" name="bioRxiv">
        <title>Comparative genomics of Chlamydomonas.</title>
        <authorList>
            <person name="Craig R.J."/>
            <person name="Hasan A.R."/>
            <person name="Ness R.W."/>
            <person name="Keightley P.D."/>
        </authorList>
    </citation>
    <scope>NUCLEOTIDE SEQUENCE</scope>
    <source>
        <strain evidence="3">CCAP 11/173</strain>
    </source>
</reference>
<dbReference type="AlphaFoldDB" id="A0A835WTF5"/>
<protein>
    <submittedName>
        <fullName evidence="3">Uncharacterized protein</fullName>
    </submittedName>
</protein>
<feature type="compositionally biased region" description="Gly residues" evidence="1">
    <location>
        <begin position="194"/>
        <end position="226"/>
    </location>
</feature>
<organism evidence="3 4">
    <name type="scientific">Chlamydomonas schloesseri</name>
    <dbReference type="NCBI Taxonomy" id="2026947"/>
    <lineage>
        <taxon>Eukaryota</taxon>
        <taxon>Viridiplantae</taxon>
        <taxon>Chlorophyta</taxon>
        <taxon>core chlorophytes</taxon>
        <taxon>Chlorophyceae</taxon>
        <taxon>CS clade</taxon>
        <taxon>Chlamydomonadales</taxon>
        <taxon>Chlamydomonadaceae</taxon>
        <taxon>Chlamydomonas</taxon>
    </lineage>
</organism>
<gene>
    <name evidence="3" type="ORF">HYH02_001870</name>
</gene>
<keyword evidence="2" id="KW-1133">Transmembrane helix</keyword>
<evidence type="ECO:0000256" key="1">
    <source>
        <dbReference type="SAM" id="MobiDB-lite"/>
    </source>
</evidence>
<keyword evidence="4" id="KW-1185">Reference proteome</keyword>
<dbReference type="Proteomes" id="UP000613740">
    <property type="component" value="Unassembled WGS sequence"/>
</dbReference>
<comment type="caution">
    <text evidence="3">The sequence shown here is derived from an EMBL/GenBank/DDBJ whole genome shotgun (WGS) entry which is preliminary data.</text>
</comment>
<accession>A0A835WTF5</accession>
<name>A0A835WTF5_9CHLO</name>
<proteinExistence type="predicted"/>